<dbReference type="AlphaFoldDB" id="A0A939MIK0"/>
<sequence length="626" mass="65937">MDETGGKILRAPKGAWRRSLTAAAAIALLASALTVPLHGGASQATEQGSEDPGAGSEALSGGGEFAPGEQPTLLGVAQPDRTIELTVDGEPDFEYQWLRDGEEIAGATDRSYTYEPVPAGDPEIAVRVTDAGDGSDAAADGAETAATPGEPETSGDGEVSEGGDGAGDGEEDVPSESLDGAAADGAERPWVVLSANTAQLAPTIADASGAPVVSGVIRVGQVLTAQFEARPGYEPTFRWLRNGERRKDAASMREAYTIRSADLLSELRVEVTQTSSSGAKIVGTSAPTPLVSQGILPKLSPRISGLMKVGERLTVTTAKPSLNTALKINWLRDGKIVSSRTGTSYLLTPSDLGKRISVRVSQSKSAYAPGVETSARTPKITIKGTLASTKPRITGTVRAGATLKLKRGSWTSGTKFTYQWYSGGKRIPKATKSSLKLTKAHNGRLIRVKVTGKRTGFYDKAVTSEPASIKGLRGPRNKNGWAWPTDTRKYGYGYHDGYSVDINSTAGGPIYSPYTGVVVKVGGDGGGVPWVCVVNPGWWRGENQTVIIRHKYKGKTRYSSVNHVARGSSKALGIKAGARIKAGQQIATEGMSGCTSAPHNHFLIKKSVGNYWGDVKPETYIGKPRR</sequence>
<accession>A0A939MIK0</accession>
<dbReference type="Gene3D" id="2.70.70.10">
    <property type="entry name" value="Glucose Permease (Domain IIA)"/>
    <property type="match status" value="1"/>
</dbReference>
<dbReference type="CDD" id="cd12797">
    <property type="entry name" value="M23_peptidase"/>
    <property type="match status" value="1"/>
</dbReference>
<dbReference type="InterPro" id="IPR011055">
    <property type="entry name" value="Dup_hybrid_motif"/>
</dbReference>
<dbReference type="Pfam" id="PF01551">
    <property type="entry name" value="Peptidase_M23"/>
    <property type="match status" value="1"/>
</dbReference>
<reference evidence="3" key="1">
    <citation type="submission" date="2021-03" db="EMBL/GenBank/DDBJ databases">
        <title>Leucobacter chromiisoli sp. nov., isolated from chromium-containing soil of chemical plant.</title>
        <authorList>
            <person name="Xu Z."/>
        </authorList>
    </citation>
    <scope>NUCLEOTIDE SEQUENCE</scope>
    <source>
        <strain evidence="3">S27</strain>
    </source>
</reference>
<gene>
    <name evidence="3" type="ORF">J4H92_01780</name>
</gene>
<feature type="region of interest" description="Disordered" evidence="1">
    <location>
        <begin position="132"/>
        <end position="182"/>
    </location>
</feature>
<comment type="caution">
    <text evidence="3">The sequence shown here is derived from an EMBL/GenBank/DDBJ whole genome shotgun (WGS) entry which is preliminary data.</text>
</comment>
<evidence type="ECO:0000313" key="3">
    <source>
        <dbReference type="EMBL" id="MBO1900675.1"/>
    </source>
</evidence>
<feature type="domain" description="M23ase beta-sheet core" evidence="2">
    <location>
        <begin position="499"/>
        <end position="606"/>
    </location>
</feature>
<dbReference type="EMBL" id="JAGDYM010000003">
    <property type="protein sequence ID" value="MBO1900675.1"/>
    <property type="molecule type" value="Genomic_DNA"/>
</dbReference>
<evidence type="ECO:0000256" key="1">
    <source>
        <dbReference type="SAM" id="MobiDB-lite"/>
    </source>
</evidence>
<dbReference type="PANTHER" id="PTHR21666">
    <property type="entry name" value="PEPTIDASE-RELATED"/>
    <property type="match status" value="1"/>
</dbReference>
<dbReference type="Proteomes" id="UP000664382">
    <property type="component" value="Unassembled WGS sequence"/>
</dbReference>
<dbReference type="RefSeq" id="WP_208095311.1">
    <property type="nucleotide sequence ID" value="NZ_JAGDYM010000003.1"/>
</dbReference>
<feature type="compositionally biased region" description="Low complexity" evidence="1">
    <location>
        <begin position="132"/>
        <end position="147"/>
    </location>
</feature>
<organism evidence="3 4">
    <name type="scientific">Leucobacter weissii</name>
    <dbReference type="NCBI Taxonomy" id="1983706"/>
    <lineage>
        <taxon>Bacteria</taxon>
        <taxon>Bacillati</taxon>
        <taxon>Actinomycetota</taxon>
        <taxon>Actinomycetes</taxon>
        <taxon>Micrococcales</taxon>
        <taxon>Microbacteriaceae</taxon>
        <taxon>Leucobacter</taxon>
    </lineage>
</organism>
<keyword evidence="4" id="KW-1185">Reference proteome</keyword>
<feature type="compositionally biased region" description="Acidic residues" evidence="1">
    <location>
        <begin position="153"/>
        <end position="174"/>
    </location>
</feature>
<dbReference type="Gene3D" id="2.60.40.2700">
    <property type="match status" value="4"/>
</dbReference>
<dbReference type="PANTHER" id="PTHR21666:SF270">
    <property type="entry name" value="MUREIN HYDROLASE ACTIVATOR ENVC"/>
    <property type="match status" value="1"/>
</dbReference>
<evidence type="ECO:0000259" key="2">
    <source>
        <dbReference type="Pfam" id="PF01551"/>
    </source>
</evidence>
<proteinExistence type="predicted"/>
<dbReference type="SUPFAM" id="SSF51261">
    <property type="entry name" value="Duplicated hybrid motif"/>
    <property type="match status" value="1"/>
</dbReference>
<feature type="region of interest" description="Disordered" evidence="1">
    <location>
        <begin position="40"/>
        <end position="78"/>
    </location>
</feature>
<dbReference type="InterPro" id="IPR050570">
    <property type="entry name" value="Cell_wall_metabolism_enzyme"/>
</dbReference>
<dbReference type="InterPro" id="IPR016047">
    <property type="entry name" value="M23ase_b-sheet_dom"/>
</dbReference>
<name>A0A939MIK0_9MICO</name>
<evidence type="ECO:0000313" key="4">
    <source>
        <dbReference type="Proteomes" id="UP000664382"/>
    </source>
</evidence>
<protein>
    <submittedName>
        <fullName evidence="3">M23 family metallopeptidase</fullName>
    </submittedName>
</protein>
<dbReference type="GO" id="GO:0004222">
    <property type="term" value="F:metalloendopeptidase activity"/>
    <property type="evidence" value="ECO:0007669"/>
    <property type="project" value="TreeGrafter"/>
</dbReference>